<keyword evidence="3" id="KW-1185">Reference proteome</keyword>
<evidence type="ECO:0000313" key="3">
    <source>
        <dbReference type="Proteomes" id="UP000246171"/>
    </source>
</evidence>
<dbReference type="GeneID" id="37059433"/>
<accession>A0A317V711</accession>
<dbReference type="Proteomes" id="UP000246171">
    <property type="component" value="Unassembled WGS sequence"/>
</dbReference>
<proteinExistence type="predicted"/>
<evidence type="ECO:0000313" key="2">
    <source>
        <dbReference type="EMBL" id="PWY69886.1"/>
    </source>
</evidence>
<name>A0A317V711_ASPEC</name>
<feature type="region of interest" description="Disordered" evidence="1">
    <location>
        <begin position="77"/>
        <end position="112"/>
    </location>
</feature>
<dbReference type="RefSeq" id="XP_025386580.1">
    <property type="nucleotide sequence ID" value="XM_025537471.1"/>
</dbReference>
<dbReference type="VEuPathDB" id="FungiDB:BO83DRAFT_60427"/>
<dbReference type="AlphaFoldDB" id="A0A317V711"/>
<organism evidence="2 3">
    <name type="scientific">Aspergillus eucalypticola (strain CBS 122712 / IBT 29274)</name>
    <dbReference type="NCBI Taxonomy" id="1448314"/>
    <lineage>
        <taxon>Eukaryota</taxon>
        <taxon>Fungi</taxon>
        <taxon>Dikarya</taxon>
        <taxon>Ascomycota</taxon>
        <taxon>Pezizomycotina</taxon>
        <taxon>Eurotiomycetes</taxon>
        <taxon>Eurotiomycetidae</taxon>
        <taxon>Eurotiales</taxon>
        <taxon>Aspergillaceae</taxon>
        <taxon>Aspergillus</taxon>
        <taxon>Aspergillus subgen. Circumdati</taxon>
    </lineage>
</organism>
<reference evidence="2" key="1">
    <citation type="submission" date="2016-12" db="EMBL/GenBank/DDBJ databases">
        <title>The genomes of Aspergillus section Nigri reveals drivers in fungal speciation.</title>
        <authorList>
            <consortium name="DOE Joint Genome Institute"/>
            <person name="Vesth T.C."/>
            <person name="Nybo J."/>
            <person name="Theobald S."/>
            <person name="Brandl J."/>
            <person name="Frisvad J.C."/>
            <person name="Nielsen K.F."/>
            <person name="Lyhne E.K."/>
            <person name="Kogle M.E."/>
            <person name="Kuo A."/>
            <person name="Riley R."/>
            <person name="Clum A."/>
            <person name="Nolan M."/>
            <person name="Lipzen A."/>
            <person name="Salamov A."/>
            <person name="Henrissat B."/>
            <person name="Wiebenga A."/>
            <person name="De vries R.P."/>
            <person name="Grigoriev I.V."/>
            <person name="Mortensen U.H."/>
            <person name="Andersen M.R."/>
            <person name="Baker S.E."/>
        </authorList>
    </citation>
    <scope>NUCLEOTIDE SEQUENCE</scope>
    <source>
        <strain evidence="2">CBS 122712</strain>
    </source>
</reference>
<gene>
    <name evidence="2" type="ORF">BO83DRAFT_60427</name>
</gene>
<evidence type="ECO:0000256" key="1">
    <source>
        <dbReference type="SAM" id="MobiDB-lite"/>
    </source>
</evidence>
<protein>
    <submittedName>
        <fullName evidence="2">Uncharacterized protein</fullName>
    </submittedName>
</protein>
<comment type="caution">
    <text evidence="2">The sequence shown here is derived from an EMBL/GenBank/DDBJ whole genome shotgun (WGS) entry which is preliminary data.</text>
</comment>
<dbReference type="OrthoDB" id="10577338at2759"/>
<sequence length="161" mass="17887">MNDSCVRLSLERQDRQWATWEPAMASLPTDMTALPGLVCLPSCLSHPPLLLSITDTRRLAICSAFISIPQVQRVGRAKPPGSLQVRTKGPNGRKLTPRRGSENKGNKGKISLEMQPPSFGHCADPWRWVFTHFLNLALCAPLSLRSFFSPTPSPHPPMSYR</sequence>
<dbReference type="EMBL" id="MSFU01000017">
    <property type="protein sequence ID" value="PWY69886.1"/>
    <property type="molecule type" value="Genomic_DNA"/>
</dbReference>